<dbReference type="GeneID" id="300408945"/>
<name>A0A5R9QM24_9PSED</name>
<evidence type="ECO:0000256" key="2">
    <source>
        <dbReference type="ARBA" id="ARBA00023002"/>
    </source>
</evidence>
<accession>A0A5R9QM24</accession>
<dbReference type="PRINTS" id="PR00081">
    <property type="entry name" value="GDHRDH"/>
</dbReference>
<dbReference type="PROSITE" id="PS00061">
    <property type="entry name" value="ADH_SHORT"/>
    <property type="match status" value="1"/>
</dbReference>
<organism evidence="3 4">
    <name type="scientific">Pseudomonas nicosulfuronedens</name>
    <dbReference type="NCBI Taxonomy" id="2571105"/>
    <lineage>
        <taxon>Bacteria</taxon>
        <taxon>Pseudomonadati</taxon>
        <taxon>Pseudomonadota</taxon>
        <taxon>Gammaproteobacteria</taxon>
        <taxon>Pseudomonadales</taxon>
        <taxon>Pseudomonadaceae</taxon>
        <taxon>Pseudomonas</taxon>
    </lineage>
</organism>
<dbReference type="PANTHER" id="PTHR43639">
    <property type="entry name" value="OXIDOREDUCTASE, SHORT-CHAIN DEHYDROGENASE/REDUCTASE FAMILY (AFU_ORTHOLOGUE AFUA_5G02870)"/>
    <property type="match status" value="1"/>
</dbReference>
<protein>
    <submittedName>
        <fullName evidence="3">Glucose 1-dehydrogenase</fullName>
        <ecNumber evidence="3">1.1.1.47</ecNumber>
    </submittedName>
</protein>
<dbReference type="PRINTS" id="PR00080">
    <property type="entry name" value="SDRFAMILY"/>
</dbReference>
<dbReference type="FunFam" id="3.40.50.720:FF:000084">
    <property type="entry name" value="Short-chain dehydrogenase reductase"/>
    <property type="match status" value="1"/>
</dbReference>
<evidence type="ECO:0000313" key="3">
    <source>
        <dbReference type="EMBL" id="TLX70615.1"/>
    </source>
</evidence>
<dbReference type="NCBIfam" id="NF005559">
    <property type="entry name" value="PRK07231.1"/>
    <property type="match status" value="1"/>
</dbReference>
<dbReference type="EMBL" id="SWDV01000048">
    <property type="protein sequence ID" value="TLX70615.1"/>
    <property type="molecule type" value="Genomic_DNA"/>
</dbReference>
<dbReference type="InterPro" id="IPR002347">
    <property type="entry name" value="SDR_fam"/>
</dbReference>
<proteinExistence type="inferred from homology"/>
<dbReference type="EC" id="1.1.1.47" evidence="3"/>
<gene>
    <name evidence="3" type="ORF">FAS41_27275</name>
</gene>
<comment type="similarity">
    <text evidence="1">Belongs to the short-chain dehydrogenases/reductases (SDR) family.</text>
</comment>
<sequence>MSFVPTTQLFDLSGQVAVVTGAARGIGQAIAQRLADAGASVVAVDLMDDGCAETLELIHRRGGRCTTVGADVADAAGIRLIVERTLGAYGGIDILVNNAALRGWATWETLTESDWDRFMSVNTKAVFFLSQAVARQMIAQKRGGAIVNIASTAAAHPVRFKVDYNTAKAGVAMMTQSLAVELGPHQIRVNAVGPGGTRTPGTPGVTQNGLSPEALRKLGEEWFSRVPLRDEPADPDEIARAVLFLASPAASYITAQVLYADGGYLAG</sequence>
<reference evidence="3 4" key="1">
    <citation type="submission" date="2019-04" db="EMBL/GenBank/DDBJ databases">
        <authorList>
            <person name="Li M."/>
        </authorList>
    </citation>
    <scope>NUCLEOTIDE SEQUENCE [LARGE SCALE GENOMIC DNA]</scope>
    <source>
        <strain evidence="3 4">LAM1902</strain>
    </source>
</reference>
<dbReference type="Proteomes" id="UP000306635">
    <property type="component" value="Unassembled WGS sequence"/>
</dbReference>
<keyword evidence="4" id="KW-1185">Reference proteome</keyword>
<dbReference type="InterPro" id="IPR020904">
    <property type="entry name" value="Sc_DH/Rdtase_CS"/>
</dbReference>
<dbReference type="Pfam" id="PF13561">
    <property type="entry name" value="adh_short_C2"/>
    <property type="match status" value="1"/>
</dbReference>
<keyword evidence="2 3" id="KW-0560">Oxidoreductase</keyword>
<dbReference type="PANTHER" id="PTHR43639:SF1">
    <property type="entry name" value="SHORT-CHAIN DEHYDROGENASE_REDUCTASE FAMILY PROTEIN"/>
    <property type="match status" value="1"/>
</dbReference>
<evidence type="ECO:0000313" key="4">
    <source>
        <dbReference type="Proteomes" id="UP000306635"/>
    </source>
</evidence>
<dbReference type="Gene3D" id="3.40.50.720">
    <property type="entry name" value="NAD(P)-binding Rossmann-like Domain"/>
    <property type="match status" value="1"/>
</dbReference>
<evidence type="ECO:0000256" key="1">
    <source>
        <dbReference type="ARBA" id="ARBA00006484"/>
    </source>
</evidence>
<dbReference type="OrthoDB" id="9803333at2"/>
<dbReference type="RefSeq" id="WP_138526459.1">
    <property type="nucleotide sequence ID" value="NZ_SWDV01000048.1"/>
</dbReference>
<dbReference type="AlphaFoldDB" id="A0A5R9QM24"/>
<dbReference type="SUPFAM" id="SSF51735">
    <property type="entry name" value="NAD(P)-binding Rossmann-fold domains"/>
    <property type="match status" value="1"/>
</dbReference>
<dbReference type="CDD" id="cd05233">
    <property type="entry name" value="SDR_c"/>
    <property type="match status" value="1"/>
</dbReference>
<comment type="caution">
    <text evidence="3">The sequence shown here is derived from an EMBL/GenBank/DDBJ whole genome shotgun (WGS) entry which is preliminary data.</text>
</comment>
<dbReference type="InterPro" id="IPR036291">
    <property type="entry name" value="NAD(P)-bd_dom_sf"/>
</dbReference>
<dbReference type="GO" id="GO:0047936">
    <property type="term" value="F:glucose 1-dehydrogenase [NAD(P)+] activity"/>
    <property type="evidence" value="ECO:0007669"/>
    <property type="project" value="UniProtKB-EC"/>
</dbReference>